<feature type="domain" description="Saposin B-type" evidence="12">
    <location>
        <begin position="382"/>
        <end position="423"/>
    </location>
</feature>
<dbReference type="PRINTS" id="PR00792">
    <property type="entry name" value="PEPSIN"/>
</dbReference>
<dbReference type="InterPro" id="IPR007856">
    <property type="entry name" value="SapB_1"/>
</dbReference>
<evidence type="ECO:0000256" key="8">
    <source>
        <dbReference type="ARBA" id="ARBA00023180"/>
    </source>
</evidence>
<sequence length="512" mass="56082">MMKCFSSTMVVKNVLVLCVLIIISSDFFPLAEALVRINLKKRPLDHDTLKAMRVVRKMGLDHEARMGMLYGSSDADIVYLKDYLGAQYYGEIAIGTPPQKFDVIFDTGSSNLWVPSSKCLFSIPCYFHSKYKSRKSSTYTSVGKSCEIHYGSGSISGFLSQDHVGVGDLMIKDQVFIEATREGSLTFLLAKFDGILGLGFQEISVKNVTPVWYNMVEQKLVNEAVFSFWLDRDPAAKVGGEIVFGGVDSKHFKGTHTYVPLTSKGYWQFEMGDFLIGNYSTGFCAGGCAAIVDSGTSLLAGPTHVITEINHAIGAEGVFSNECKDVVTQYGDLIWDLLVSGVQPDKVCSQLGLCLFNGAEYVSAGIETVVERENRKNGTFGSDLLCTACEMSVAWMQNQLKQSKTKEYVLNYVNKLCDSIPSPNQESAIDCNIISGLPDVTFTIADKPFTLTPNQYIMKTGTGLTEVCLSGFIALDVPPPRGPLWILGDVFMGAYHTIFDYGNLQLGFAVAA</sequence>
<feature type="disulfide bond" evidence="10">
    <location>
        <begin position="119"/>
        <end position="125"/>
    </location>
</feature>
<dbReference type="InterPro" id="IPR008139">
    <property type="entry name" value="SaposinB_dom"/>
</dbReference>
<evidence type="ECO:0000256" key="9">
    <source>
        <dbReference type="PIRSR" id="PIRSR601461-1"/>
    </source>
</evidence>
<keyword evidence="3" id="KW-0732">Signal</keyword>
<keyword evidence="6" id="KW-0865">Zymogen</keyword>
<evidence type="ECO:0000256" key="2">
    <source>
        <dbReference type="ARBA" id="ARBA00022670"/>
    </source>
</evidence>
<dbReference type="PANTHER" id="PTHR47966:SF28">
    <property type="entry name" value="OS01G0290000 PROTEIN"/>
    <property type="match status" value="1"/>
</dbReference>
<feature type="active site" evidence="9">
    <location>
        <position position="293"/>
    </location>
</feature>
<dbReference type="PROSITE" id="PS51767">
    <property type="entry name" value="PEPTIDASE_A1"/>
    <property type="match status" value="1"/>
</dbReference>
<dbReference type="AlphaFoldDB" id="A0AAW1IRS5"/>
<keyword evidence="2 11" id="KW-0645">Protease</keyword>
<evidence type="ECO:0000256" key="5">
    <source>
        <dbReference type="ARBA" id="ARBA00022801"/>
    </source>
</evidence>
<dbReference type="InterPro" id="IPR001969">
    <property type="entry name" value="Aspartic_peptidase_AS"/>
</dbReference>
<dbReference type="Gene3D" id="2.40.70.10">
    <property type="entry name" value="Acid Proteases"/>
    <property type="match status" value="2"/>
</dbReference>
<dbReference type="PROSITE" id="PS00141">
    <property type="entry name" value="ASP_PROTEASE"/>
    <property type="match status" value="2"/>
</dbReference>
<dbReference type="CDD" id="cd06098">
    <property type="entry name" value="phytepsin"/>
    <property type="match status" value="1"/>
</dbReference>
<dbReference type="GO" id="GO:0004190">
    <property type="term" value="F:aspartic-type endopeptidase activity"/>
    <property type="evidence" value="ECO:0007669"/>
    <property type="project" value="UniProtKB-KW"/>
</dbReference>
<reference evidence="14" key="1">
    <citation type="submission" date="2024-03" db="EMBL/GenBank/DDBJ databases">
        <title>WGS assembly of Saponaria officinalis var. Norfolk2.</title>
        <authorList>
            <person name="Jenkins J."/>
            <person name="Shu S."/>
            <person name="Grimwood J."/>
            <person name="Barry K."/>
            <person name="Goodstein D."/>
            <person name="Schmutz J."/>
            <person name="Leebens-Mack J."/>
            <person name="Osbourn A."/>
        </authorList>
    </citation>
    <scope>NUCLEOTIDE SEQUENCE [LARGE SCALE GENOMIC DNA]</scope>
    <source>
        <strain evidence="14">JIC</strain>
    </source>
</reference>
<feature type="active site" evidence="9">
    <location>
        <position position="106"/>
    </location>
</feature>
<dbReference type="GO" id="GO:0006508">
    <property type="term" value="P:proteolysis"/>
    <property type="evidence" value="ECO:0007669"/>
    <property type="project" value="UniProtKB-KW"/>
</dbReference>
<evidence type="ECO:0000259" key="13">
    <source>
        <dbReference type="PROSITE" id="PS51767"/>
    </source>
</evidence>
<dbReference type="GO" id="GO:0006629">
    <property type="term" value="P:lipid metabolic process"/>
    <property type="evidence" value="ECO:0007669"/>
    <property type="project" value="InterPro"/>
</dbReference>
<feature type="disulfide bond" evidence="10">
    <location>
        <begin position="284"/>
        <end position="288"/>
    </location>
</feature>
<dbReference type="InterPro" id="IPR033869">
    <property type="entry name" value="Phytepsin"/>
</dbReference>
<feature type="domain" description="Saposin B-type" evidence="12">
    <location>
        <begin position="318"/>
        <end position="358"/>
    </location>
</feature>
<evidence type="ECO:0000256" key="1">
    <source>
        <dbReference type="ARBA" id="ARBA00007447"/>
    </source>
</evidence>
<keyword evidence="15" id="KW-1185">Reference proteome</keyword>
<evidence type="ECO:0000256" key="11">
    <source>
        <dbReference type="RuleBase" id="RU000454"/>
    </source>
</evidence>
<dbReference type="SUPFAM" id="SSF47862">
    <property type="entry name" value="Saposin"/>
    <property type="match status" value="1"/>
</dbReference>
<evidence type="ECO:0000256" key="3">
    <source>
        <dbReference type="ARBA" id="ARBA00022729"/>
    </source>
</evidence>
<gene>
    <name evidence="14" type="ORF">RND81_09G240700</name>
</gene>
<feature type="domain" description="Peptidase A1" evidence="13">
    <location>
        <begin position="88"/>
        <end position="509"/>
    </location>
</feature>
<dbReference type="InterPro" id="IPR001461">
    <property type="entry name" value="Aspartic_peptidase_A1"/>
</dbReference>
<comment type="caution">
    <text evidence="14">The sequence shown here is derived from an EMBL/GenBank/DDBJ whole genome shotgun (WGS) entry which is preliminary data.</text>
</comment>
<evidence type="ECO:0000313" key="15">
    <source>
        <dbReference type="Proteomes" id="UP001443914"/>
    </source>
</evidence>
<protein>
    <submittedName>
        <fullName evidence="14">Uncharacterized protein</fullName>
    </submittedName>
</protein>
<dbReference type="Proteomes" id="UP001443914">
    <property type="component" value="Unassembled WGS sequence"/>
</dbReference>
<dbReference type="PROSITE" id="PS50015">
    <property type="entry name" value="SAP_B"/>
    <property type="match status" value="2"/>
</dbReference>
<keyword evidence="5 11" id="KW-0378">Hydrolase</keyword>
<dbReference type="Pfam" id="PF03489">
    <property type="entry name" value="SapB_2"/>
    <property type="match status" value="1"/>
</dbReference>
<dbReference type="Gene3D" id="1.10.225.10">
    <property type="entry name" value="Saposin-like"/>
    <property type="match status" value="1"/>
</dbReference>
<proteinExistence type="inferred from homology"/>
<dbReference type="EMBL" id="JBDFQZ010000009">
    <property type="protein sequence ID" value="KAK9692100.1"/>
    <property type="molecule type" value="Genomic_DNA"/>
</dbReference>
<dbReference type="PANTHER" id="PTHR47966">
    <property type="entry name" value="BETA-SITE APP-CLEAVING ENZYME, ISOFORM A-RELATED"/>
    <property type="match status" value="1"/>
</dbReference>
<comment type="similarity">
    <text evidence="1 11">Belongs to the peptidase A1 family.</text>
</comment>
<dbReference type="Pfam" id="PF05184">
    <property type="entry name" value="SapB_1"/>
    <property type="match status" value="1"/>
</dbReference>
<organism evidence="14 15">
    <name type="scientific">Saponaria officinalis</name>
    <name type="common">Common soapwort</name>
    <name type="synonym">Lychnis saponaria</name>
    <dbReference type="NCBI Taxonomy" id="3572"/>
    <lineage>
        <taxon>Eukaryota</taxon>
        <taxon>Viridiplantae</taxon>
        <taxon>Streptophyta</taxon>
        <taxon>Embryophyta</taxon>
        <taxon>Tracheophyta</taxon>
        <taxon>Spermatophyta</taxon>
        <taxon>Magnoliopsida</taxon>
        <taxon>eudicotyledons</taxon>
        <taxon>Gunneridae</taxon>
        <taxon>Pentapetalae</taxon>
        <taxon>Caryophyllales</taxon>
        <taxon>Caryophyllaceae</taxon>
        <taxon>Caryophylleae</taxon>
        <taxon>Saponaria</taxon>
    </lineage>
</organism>
<evidence type="ECO:0000256" key="6">
    <source>
        <dbReference type="ARBA" id="ARBA00023145"/>
    </source>
</evidence>
<evidence type="ECO:0000313" key="14">
    <source>
        <dbReference type="EMBL" id="KAK9692100.1"/>
    </source>
</evidence>
<dbReference type="InterPro" id="IPR008138">
    <property type="entry name" value="SapB_2"/>
</dbReference>
<dbReference type="SMART" id="SM00741">
    <property type="entry name" value="SapB"/>
    <property type="match status" value="1"/>
</dbReference>
<dbReference type="InterPro" id="IPR033121">
    <property type="entry name" value="PEPTIDASE_A1"/>
</dbReference>
<keyword evidence="8" id="KW-0325">Glycoprotein</keyword>
<dbReference type="InterPro" id="IPR021109">
    <property type="entry name" value="Peptidase_aspartic_dom_sf"/>
</dbReference>
<keyword evidence="7 10" id="KW-1015">Disulfide bond</keyword>
<accession>A0AAW1IRS5</accession>
<evidence type="ECO:0000256" key="7">
    <source>
        <dbReference type="ARBA" id="ARBA00023157"/>
    </source>
</evidence>
<evidence type="ECO:0000256" key="10">
    <source>
        <dbReference type="PIRSR" id="PIRSR601461-2"/>
    </source>
</evidence>
<dbReference type="Pfam" id="PF00026">
    <property type="entry name" value="Asp"/>
    <property type="match status" value="1"/>
</dbReference>
<name>A0AAW1IRS5_SAPOF</name>
<dbReference type="FunFam" id="2.40.70.10:FF:000009">
    <property type="entry name" value="Aspartic proteinase A1"/>
    <property type="match status" value="1"/>
</dbReference>
<evidence type="ECO:0000259" key="12">
    <source>
        <dbReference type="PROSITE" id="PS50015"/>
    </source>
</evidence>
<evidence type="ECO:0000256" key="4">
    <source>
        <dbReference type="ARBA" id="ARBA00022750"/>
    </source>
</evidence>
<keyword evidence="4 11" id="KW-0064">Aspartyl protease</keyword>
<dbReference type="SUPFAM" id="SSF50630">
    <property type="entry name" value="Acid proteases"/>
    <property type="match status" value="1"/>
</dbReference>
<dbReference type="InterPro" id="IPR011001">
    <property type="entry name" value="Saposin-like"/>
</dbReference>